<accession>A0A2S1ZWF2</accession>
<reference evidence="2" key="1">
    <citation type="journal article" date="2018" name="3 Biotech.">
        <title>Association of tomato leaf curl Gujarat virus and tomato leaf curl Bangladesh betasatellite on papaya showing typical leaf curl symptoms in North India.</title>
        <authorList>
            <person name="Varun P."/>
            <person name="Saxena S."/>
        </authorList>
    </citation>
    <scope>NUCLEOTIDE SEQUENCE</scope>
    <source>
        <strain evidence="2">Lucknow</strain>
    </source>
</reference>
<feature type="domain" description="Geminivirus AC4/5 conserved" evidence="1">
    <location>
        <begin position="138"/>
        <end position="180"/>
    </location>
</feature>
<evidence type="ECO:0000313" key="2">
    <source>
        <dbReference type="EMBL" id="AWK29919.1"/>
    </source>
</evidence>
<dbReference type="InterPro" id="IPR013671">
    <property type="entry name" value="Gemini_AC4/5_cons-dom"/>
</dbReference>
<organism evidence="2">
    <name type="scientific">Tomato leaf curl Gujarat virus</name>
    <dbReference type="NCBI Taxonomy" id="219299"/>
    <lineage>
        <taxon>Viruses</taxon>
        <taxon>Monodnaviria</taxon>
        <taxon>Shotokuvirae</taxon>
        <taxon>Cressdnaviricota</taxon>
        <taxon>Repensiviricetes</taxon>
        <taxon>Geplafuvirales</taxon>
        <taxon>Geminiviridae</taxon>
        <taxon>Begomovirus</taxon>
        <taxon>Begomovirus solanumgujaratense</taxon>
    </lineage>
</organism>
<protein>
    <submittedName>
        <fullName evidence="2">AC5</fullName>
    </submittedName>
</protein>
<dbReference type="Pfam" id="PF08464">
    <property type="entry name" value="Gemini_AC4_5_2"/>
    <property type="match status" value="1"/>
</dbReference>
<evidence type="ECO:0000259" key="1">
    <source>
        <dbReference type="Pfam" id="PF08464"/>
    </source>
</evidence>
<dbReference type="EMBL" id="MG757245">
    <property type="protein sequence ID" value="AWK29919.1"/>
    <property type="molecule type" value="Genomic_DNA"/>
</dbReference>
<sequence>MVFVLPSFLVVIHYIIINTIKSSNYRLLLGCILSTGNRRIKPPYDLKAITLVILNSSSRGLIIIDVKNLLKITGSPTRTPITYYPKHNGVGVVLHLNILVHPDLPDEIQRLNAETFTYSMGQPNSPRNIGQAYHLTHVTNVVLSIERLDLTRALTALRDIRAPVHSVDPGLPVHGPVGPCLCFGDADNGGNSTAHRWGVEVETPAYLRSGRGNDDLCWTLRHNF</sequence>
<proteinExistence type="predicted"/>
<name>A0A2S1ZWF2_9GEMI</name>